<name>A0A8X6KTU0_TRICU</name>
<proteinExistence type="predicted"/>
<gene>
    <name evidence="1" type="primary">AVEN_209997_1</name>
    <name evidence="1" type="ORF">TNCT_257111</name>
</gene>
<comment type="caution">
    <text evidence="1">The sequence shown here is derived from an EMBL/GenBank/DDBJ whole genome shotgun (WGS) entry which is preliminary data.</text>
</comment>
<protein>
    <submittedName>
        <fullName evidence="1">Uncharacterized protein</fullName>
    </submittedName>
</protein>
<sequence>MCSERGLYNYYSTKEAIECEKMKTIVFSTVTDSNWIDYLLPKYSSFQKLLRVVAWCLRVVNNLRSVSRVQTGFLYSAELNQAHSITIVHVQREVLFEEIQTLVRKGQVSSQSKLIMLHSFLDHEITMRVDGRLRNANVPKNTKHPSILPKSHYITGDTLSPQISSWWFRINTFSLKDAILDH</sequence>
<evidence type="ECO:0000313" key="2">
    <source>
        <dbReference type="Proteomes" id="UP000887116"/>
    </source>
</evidence>
<dbReference type="EMBL" id="BMAO01032819">
    <property type="protein sequence ID" value="GFQ84859.1"/>
    <property type="molecule type" value="Genomic_DNA"/>
</dbReference>
<dbReference type="AlphaFoldDB" id="A0A8X6KTU0"/>
<reference evidence="1" key="1">
    <citation type="submission" date="2020-07" db="EMBL/GenBank/DDBJ databases">
        <title>Multicomponent nature underlies the extraordinary mechanical properties of spider dragline silk.</title>
        <authorList>
            <person name="Kono N."/>
            <person name="Nakamura H."/>
            <person name="Mori M."/>
            <person name="Yoshida Y."/>
            <person name="Ohtoshi R."/>
            <person name="Malay A.D."/>
            <person name="Moran D.A.P."/>
            <person name="Tomita M."/>
            <person name="Numata K."/>
            <person name="Arakawa K."/>
        </authorList>
    </citation>
    <scope>NUCLEOTIDE SEQUENCE</scope>
</reference>
<accession>A0A8X6KTU0</accession>
<evidence type="ECO:0000313" key="1">
    <source>
        <dbReference type="EMBL" id="GFQ84859.1"/>
    </source>
</evidence>
<dbReference type="Proteomes" id="UP000887116">
    <property type="component" value="Unassembled WGS sequence"/>
</dbReference>
<dbReference type="PANTHER" id="PTHR47331">
    <property type="entry name" value="PHD-TYPE DOMAIN-CONTAINING PROTEIN"/>
    <property type="match status" value="1"/>
</dbReference>
<keyword evidence="2" id="KW-1185">Reference proteome</keyword>
<organism evidence="1 2">
    <name type="scientific">Trichonephila clavata</name>
    <name type="common">Joro spider</name>
    <name type="synonym">Nephila clavata</name>
    <dbReference type="NCBI Taxonomy" id="2740835"/>
    <lineage>
        <taxon>Eukaryota</taxon>
        <taxon>Metazoa</taxon>
        <taxon>Ecdysozoa</taxon>
        <taxon>Arthropoda</taxon>
        <taxon>Chelicerata</taxon>
        <taxon>Arachnida</taxon>
        <taxon>Araneae</taxon>
        <taxon>Araneomorphae</taxon>
        <taxon>Entelegynae</taxon>
        <taxon>Araneoidea</taxon>
        <taxon>Nephilidae</taxon>
        <taxon>Trichonephila</taxon>
    </lineage>
</organism>
<dbReference type="OrthoDB" id="6434642at2759"/>